<accession>A0AAJ5LBS0</accession>
<dbReference type="NCBIfam" id="TIGR03011">
    <property type="entry name" value="sulf_tusB_dsrH"/>
    <property type="match status" value="1"/>
</dbReference>
<dbReference type="KEGG" id="fia:NA23_04005"/>
<dbReference type="Pfam" id="PF04077">
    <property type="entry name" value="DsrH"/>
    <property type="match status" value="1"/>
</dbReference>
<protein>
    <submittedName>
        <fullName evidence="1">Sulfurtransferase complex subunit TusB</fullName>
    </submittedName>
</protein>
<dbReference type="Gene3D" id="3.40.1260.10">
    <property type="entry name" value="DsrEFH-like"/>
    <property type="match status" value="1"/>
</dbReference>
<evidence type="ECO:0000313" key="1">
    <source>
        <dbReference type="EMBL" id="UOE96838.1"/>
    </source>
</evidence>
<dbReference type="SUPFAM" id="SSF75169">
    <property type="entry name" value="DsrEFH-like"/>
    <property type="match status" value="1"/>
</dbReference>
<dbReference type="InterPro" id="IPR007215">
    <property type="entry name" value="Sulphur_relay_TusB/DsrH"/>
</dbReference>
<dbReference type="RefSeq" id="WP_033191009.1">
    <property type="nucleotide sequence ID" value="NZ_CP014334.2"/>
</dbReference>
<dbReference type="PANTHER" id="PTHR37526">
    <property type="entry name" value="PROTEIN TUSB"/>
    <property type="match status" value="1"/>
</dbReference>
<dbReference type="GO" id="GO:1990228">
    <property type="term" value="C:sulfurtransferase complex"/>
    <property type="evidence" value="ECO:0007669"/>
    <property type="project" value="TreeGrafter"/>
</dbReference>
<dbReference type="InterPro" id="IPR027396">
    <property type="entry name" value="DsrEFH-like"/>
</dbReference>
<proteinExistence type="predicted"/>
<dbReference type="PANTHER" id="PTHR37526:SF1">
    <property type="entry name" value="PROTEIN TUSB"/>
    <property type="match status" value="1"/>
</dbReference>
<dbReference type="EMBL" id="CP014334">
    <property type="protein sequence ID" value="UOE96838.1"/>
    <property type="molecule type" value="Genomic_DNA"/>
</dbReference>
<organism evidence="1 2">
    <name type="scientific">Fervidobacterium islandicum</name>
    <dbReference type="NCBI Taxonomy" id="2423"/>
    <lineage>
        <taxon>Bacteria</taxon>
        <taxon>Thermotogati</taxon>
        <taxon>Thermotogota</taxon>
        <taxon>Thermotogae</taxon>
        <taxon>Thermotogales</taxon>
        <taxon>Fervidobacteriaceae</taxon>
        <taxon>Fervidobacterium</taxon>
    </lineage>
</organism>
<name>A0AAJ5LBS0_FERIS</name>
<dbReference type="Proteomes" id="UP000093740">
    <property type="component" value="Chromosome"/>
</dbReference>
<dbReference type="AlphaFoldDB" id="A0AAJ5LBS0"/>
<reference evidence="1 2" key="1">
    <citation type="journal article" date="2015" name="Stand. Genomic Sci.">
        <title>Genome sequence of a native-feather degrading extremely thermophilic Eubacterium, Fervidobacterium islandicum AW-1.</title>
        <authorList>
            <person name="Lee Y.J."/>
            <person name="Jeong H."/>
            <person name="Park G.S."/>
            <person name="Kwak Y."/>
            <person name="Lee S.J."/>
            <person name="Lee S.J."/>
            <person name="Park M.K."/>
            <person name="Kim J.Y."/>
            <person name="Kang H.K."/>
            <person name="Shin J.H."/>
            <person name="Lee D.W."/>
        </authorList>
    </citation>
    <scope>NUCLEOTIDE SEQUENCE [LARGE SCALE GENOMIC DNA]</scope>
    <source>
        <strain evidence="1 2">AW-1</strain>
    </source>
</reference>
<dbReference type="GO" id="GO:0002143">
    <property type="term" value="P:tRNA wobble position uridine thiolation"/>
    <property type="evidence" value="ECO:0007669"/>
    <property type="project" value="InterPro"/>
</dbReference>
<evidence type="ECO:0000313" key="2">
    <source>
        <dbReference type="Proteomes" id="UP000093740"/>
    </source>
</evidence>
<gene>
    <name evidence="1" type="primary">tusB</name>
    <name evidence="1" type="ORF">NA23_04005</name>
</gene>
<keyword evidence="2" id="KW-1185">Reference proteome</keyword>
<sequence>MALILVKYGVDNPAERVKLEIANENDKVVLIQNGVFFAVVEDVTKLTKAEVYALKNDLEARGFCTADVKNVKLIDYDGLVELIEKEEKFIG</sequence>